<keyword evidence="3" id="KW-1185">Reference proteome</keyword>
<dbReference type="RefSeq" id="XP_019043346.1">
    <property type="nucleotide sequence ID" value="XM_019194510.1"/>
</dbReference>
<sequence length="195" mass="22977">MPYRAYPPAQLVPYDPRQEGLYMVAGKGDGSPRKVVAYYQSNQDPRYGQYDRRRQYSSSESSWNSSSNWTGSSSTAKSGRGLFYNALANLRERFYGNMYPEYNRYPRQRTRYIPRSRSYSESSEDYWNRSGSESSLSSVPSCYTCSSSSEISLPARYRVRPEYLYAGRHRGHRHARYPEARYVRERGFWERIFGW</sequence>
<reference evidence="2" key="4">
    <citation type="submission" date="2024-02" db="EMBL/GenBank/DDBJ databases">
        <title>Comparative genomics of Cryptococcus and Kwoniella reveals pathogenesis evolution and contrasting modes of karyotype evolution via chromosome fusion or intercentromeric recombination.</title>
        <authorList>
            <person name="Coelho M.A."/>
            <person name="David-Palma M."/>
            <person name="Shea T."/>
            <person name="Bowers K."/>
            <person name="McGinley-Smith S."/>
            <person name="Mohammad A.W."/>
            <person name="Gnirke A."/>
            <person name="Yurkov A.M."/>
            <person name="Nowrousian M."/>
            <person name="Sun S."/>
            <person name="Cuomo C.A."/>
            <person name="Heitman J."/>
        </authorList>
    </citation>
    <scope>NUCLEOTIDE SEQUENCE</scope>
    <source>
        <strain evidence="2">CBS 10118</strain>
    </source>
</reference>
<proteinExistence type="predicted"/>
<dbReference type="EMBL" id="KI894025">
    <property type="protein sequence ID" value="OCF22276.1"/>
    <property type="molecule type" value="Genomic_DNA"/>
</dbReference>
<dbReference type="OrthoDB" id="10493059at2759"/>
<dbReference type="KEGG" id="kbi:30212320"/>
<evidence type="ECO:0000313" key="1">
    <source>
        <dbReference type="EMBL" id="OCF22276.1"/>
    </source>
</evidence>
<dbReference type="GeneID" id="30212320"/>
<organism evidence="1">
    <name type="scientific">Kwoniella bestiolae CBS 10118</name>
    <dbReference type="NCBI Taxonomy" id="1296100"/>
    <lineage>
        <taxon>Eukaryota</taxon>
        <taxon>Fungi</taxon>
        <taxon>Dikarya</taxon>
        <taxon>Basidiomycota</taxon>
        <taxon>Agaricomycotina</taxon>
        <taxon>Tremellomycetes</taxon>
        <taxon>Tremellales</taxon>
        <taxon>Cryptococcaceae</taxon>
        <taxon>Kwoniella</taxon>
    </lineage>
</organism>
<evidence type="ECO:0000313" key="2">
    <source>
        <dbReference type="EMBL" id="WVW86730.1"/>
    </source>
</evidence>
<reference evidence="1" key="1">
    <citation type="submission" date="2013-07" db="EMBL/GenBank/DDBJ databases">
        <title>The Genome Sequence of Cryptococcus bestiolae CBS10118.</title>
        <authorList>
            <consortium name="The Broad Institute Genome Sequencing Platform"/>
            <person name="Cuomo C."/>
            <person name="Litvintseva A."/>
            <person name="Chen Y."/>
            <person name="Heitman J."/>
            <person name="Sun S."/>
            <person name="Springer D."/>
            <person name="Dromer F."/>
            <person name="Young S.K."/>
            <person name="Zeng Q."/>
            <person name="Gargeya S."/>
            <person name="Fitzgerald M."/>
            <person name="Abouelleil A."/>
            <person name="Alvarado L."/>
            <person name="Berlin A.M."/>
            <person name="Chapman S.B."/>
            <person name="Dewar J."/>
            <person name="Goldberg J."/>
            <person name="Griggs A."/>
            <person name="Gujja S."/>
            <person name="Hansen M."/>
            <person name="Howarth C."/>
            <person name="Imamovic A."/>
            <person name="Larimer J."/>
            <person name="McCowan C."/>
            <person name="Murphy C."/>
            <person name="Pearson M."/>
            <person name="Priest M."/>
            <person name="Roberts A."/>
            <person name="Saif S."/>
            <person name="Shea T."/>
            <person name="Sykes S."/>
            <person name="Wortman J."/>
            <person name="Nusbaum C."/>
            <person name="Birren B."/>
        </authorList>
    </citation>
    <scope>NUCLEOTIDE SEQUENCE [LARGE SCALE GENOMIC DNA]</scope>
    <source>
        <strain evidence="1">CBS 10118</strain>
    </source>
</reference>
<protein>
    <submittedName>
        <fullName evidence="1">Uncharacterized protein</fullName>
    </submittedName>
</protein>
<evidence type="ECO:0000313" key="3">
    <source>
        <dbReference type="Proteomes" id="UP000092730"/>
    </source>
</evidence>
<dbReference type="VEuPathDB" id="FungiDB:I302_07921"/>
<reference evidence="2" key="2">
    <citation type="submission" date="2013-07" db="EMBL/GenBank/DDBJ databases">
        <authorList>
            <consortium name="The Broad Institute Genome Sequencing Platform"/>
            <person name="Cuomo C."/>
            <person name="Litvintseva A."/>
            <person name="Chen Y."/>
            <person name="Heitman J."/>
            <person name="Sun S."/>
            <person name="Springer D."/>
            <person name="Dromer F."/>
            <person name="Young S.K."/>
            <person name="Zeng Q."/>
            <person name="Gargeya S."/>
            <person name="Fitzgerald M."/>
            <person name="Abouelleil A."/>
            <person name="Alvarado L."/>
            <person name="Berlin A.M."/>
            <person name="Chapman S.B."/>
            <person name="Dewar J."/>
            <person name="Goldberg J."/>
            <person name="Griggs A."/>
            <person name="Gujja S."/>
            <person name="Hansen M."/>
            <person name="Howarth C."/>
            <person name="Imamovic A."/>
            <person name="Larimer J."/>
            <person name="McCowan C."/>
            <person name="Murphy C."/>
            <person name="Pearson M."/>
            <person name="Priest M."/>
            <person name="Roberts A."/>
            <person name="Saif S."/>
            <person name="Shea T."/>
            <person name="Sykes S."/>
            <person name="Wortman J."/>
            <person name="Nusbaum C."/>
            <person name="Birren B."/>
        </authorList>
    </citation>
    <scope>NUCLEOTIDE SEQUENCE</scope>
    <source>
        <strain evidence="2">CBS 10118</strain>
    </source>
</reference>
<accession>A0A1B9FU30</accession>
<dbReference type="EMBL" id="CP144548">
    <property type="protein sequence ID" value="WVW86730.1"/>
    <property type="molecule type" value="Genomic_DNA"/>
</dbReference>
<gene>
    <name evidence="1" type="ORF">I302_07921</name>
    <name evidence="2" type="ORF">I302_108784</name>
</gene>
<dbReference type="AlphaFoldDB" id="A0A1B9FU30"/>
<name>A0A1B9FU30_9TREE</name>
<reference evidence="1" key="3">
    <citation type="submission" date="2014-01" db="EMBL/GenBank/DDBJ databases">
        <title>Evolution of pathogenesis and genome organization in the Tremellales.</title>
        <authorList>
            <person name="Cuomo C."/>
            <person name="Litvintseva A."/>
            <person name="Heitman J."/>
            <person name="Chen Y."/>
            <person name="Sun S."/>
            <person name="Springer D."/>
            <person name="Dromer F."/>
            <person name="Young S."/>
            <person name="Zeng Q."/>
            <person name="Chapman S."/>
            <person name="Gujja S."/>
            <person name="Saif S."/>
            <person name="Birren B."/>
        </authorList>
    </citation>
    <scope>NUCLEOTIDE SEQUENCE</scope>
    <source>
        <strain evidence="1">CBS 10118</strain>
    </source>
</reference>
<dbReference type="Proteomes" id="UP000092730">
    <property type="component" value="Chromosome 8"/>
</dbReference>